<dbReference type="OrthoDB" id="2081750at2"/>
<protein>
    <submittedName>
        <fullName evidence="1">Uncharacterized protein</fullName>
    </submittedName>
</protein>
<reference evidence="1 2" key="1">
    <citation type="submission" date="2016-10" db="EMBL/GenBank/DDBJ databases">
        <authorList>
            <person name="de Groot N.N."/>
        </authorList>
    </citation>
    <scope>NUCLEOTIDE SEQUENCE [LARGE SCALE GENOMIC DNA]</scope>
    <source>
        <strain evidence="1 2">DSM 9179</strain>
    </source>
</reference>
<proteinExistence type="predicted"/>
<keyword evidence="2" id="KW-1185">Reference proteome</keyword>
<accession>A0A1I0M468</accession>
<evidence type="ECO:0000313" key="2">
    <source>
        <dbReference type="Proteomes" id="UP000199701"/>
    </source>
</evidence>
<evidence type="ECO:0000313" key="1">
    <source>
        <dbReference type="EMBL" id="SEV83072.1"/>
    </source>
</evidence>
<gene>
    <name evidence="1" type="ORF">SAMN05421659_101166</name>
</gene>
<dbReference type="Proteomes" id="UP000199701">
    <property type="component" value="Unassembled WGS sequence"/>
</dbReference>
<dbReference type="STRING" id="99656.SAMN05421659_101166"/>
<dbReference type="AlphaFoldDB" id="A0A1I0M468"/>
<dbReference type="RefSeq" id="WP_092449609.1">
    <property type="nucleotide sequence ID" value="NZ_FOJI01000001.1"/>
</dbReference>
<organism evidence="1 2">
    <name type="scientific">[Clostridium] fimetarium</name>
    <dbReference type="NCBI Taxonomy" id="99656"/>
    <lineage>
        <taxon>Bacteria</taxon>
        <taxon>Bacillati</taxon>
        <taxon>Bacillota</taxon>
        <taxon>Clostridia</taxon>
        <taxon>Lachnospirales</taxon>
        <taxon>Lachnospiraceae</taxon>
    </lineage>
</organism>
<dbReference type="EMBL" id="FOJI01000001">
    <property type="protein sequence ID" value="SEV83072.1"/>
    <property type="molecule type" value="Genomic_DNA"/>
</dbReference>
<name>A0A1I0M468_9FIRM</name>
<sequence length="187" mass="21976">MAKIKPIKDIDFQKNLNDLLGSDILKEICKIKCENTAEEILNQIDEYGKNENIDVEESNNKQSGRVWILVGRENIDLVPISLQVGQSLDILKEIKLDVKEMFSENNEKSLFYRDLKEKYGCLEFHELLIDQYLEKYACENVKEVVYEMAKEFYAEALVAYNTYSRNWGFYNSGMDKRAYFRILPDNK</sequence>